<dbReference type="Gene3D" id="3.90.930.12">
    <property type="entry name" value="Ribosomal protein L6, alpha-beta domain"/>
    <property type="match status" value="2"/>
</dbReference>
<dbReference type="GO" id="GO:0006412">
    <property type="term" value="P:translation"/>
    <property type="evidence" value="ECO:0007669"/>
    <property type="project" value="InterPro"/>
</dbReference>
<dbReference type="SUPFAM" id="SSF56053">
    <property type="entry name" value="Ribosomal protein L6"/>
    <property type="match status" value="2"/>
</dbReference>
<dbReference type="PROSITE" id="PS00525">
    <property type="entry name" value="RIBOSOMAL_L6_1"/>
    <property type="match status" value="1"/>
</dbReference>
<evidence type="ECO:0000259" key="5">
    <source>
        <dbReference type="Pfam" id="PF00347"/>
    </source>
</evidence>
<dbReference type="AlphaFoldDB" id="A0AAN6GKH0"/>
<name>A0AAN6GKH0_9BASI</name>
<proteinExistence type="inferred from homology"/>
<sequence>MSRNFHLVNLTPTQGQQIDMRARISHIGSMPLSLPASTSLKLLPFPPHPNPLRPLPTALAQTRTALVTGSRGSVIVPVPSFCSLHLEGSTKSISVEPLSAALSQTGVGAVPPKPNTTEEAPPVKVRLQVENSGLKTQRAQWGLTRALLANAVHGVTEGHSLVLRLVGVGYRAAVEADPFPAPDAIEQAILQVSGGSAPSSSSSSTSTPATAATSISGSNWLNRDQVELYRQLVASEDGGSQAGSGKDTKKVPQRLNLRLGYSHPIVMPVPRGIECATPAPNRIVLRGNDKAAVGLFASQIRRWRRPEPYKGKGIFVGDETIRLKTAKNK</sequence>
<evidence type="ECO:0000256" key="4">
    <source>
        <dbReference type="SAM" id="MobiDB-lite"/>
    </source>
</evidence>
<dbReference type="InterPro" id="IPR000702">
    <property type="entry name" value="Ribosomal_uL6-like"/>
</dbReference>
<evidence type="ECO:0000256" key="3">
    <source>
        <dbReference type="ARBA" id="ARBA00023274"/>
    </source>
</evidence>
<dbReference type="GO" id="GO:0003735">
    <property type="term" value="F:structural constituent of ribosome"/>
    <property type="evidence" value="ECO:0007669"/>
    <property type="project" value="InterPro"/>
</dbReference>
<dbReference type="EMBL" id="JAPDMZ010000290">
    <property type="protein sequence ID" value="KAK0544319.1"/>
    <property type="molecule type" value="Genomic_DNA"/>
</dbReference>
<dbReference type="Proteomes" id="UP001176517">
    <property type="component" value="Unassembled WGS sequence"/>
</dbReference>
<evidence type="ECO:0000313" key="6">
    <source>
        <dbReference type="EMBL" id="KAK0544319.1"/>
    </source>
</evidence>
<keyword evidence="3" id="KW-0687">Ribonucleoprotein</keyword>
<evidence type="ECO:0000313" key="7">
    <source>
        <dbReference type="Proteomes" id="UP001176517"/>
    </source>
</evidence>
<accession>A0AAN6GKH0</accession>
<dbReference type="InterPro" id="IPR036789">
    <property type="entry name" value="Ribosomal_uL6-like_a/b-dom_sf"/>
</dbReference>
<organism evidence="6 7">
    <name type="scientific">Tilletia horrida</name>
    <dbReference type="NCBI Taxonomy" id="155126"/>
    <lineage>
        <taxon>Eukaryota</taxon>
        <taxon>Fungi</taxon>
        <taxon>Dikarya</taxon>
        <taxon>Basidiomycota</taxon>
        <taxon>Ustilaginomycotina</taxon>
        <taxon>Exobasidiomycetes</taxon>
        <taxon>Tilletiales</taxon>
        <taxon>Tilletiaceae</taxon>
        <taxon>Tilletia</taxon>
    </lineage>
</organism>
<comment type="caution">
    <text evidence="6">The sequence shown here is derived from an EMBL/GenBank/DDBJ whole genome shotgun (WGS) entry which is preliminary data.</text>
</comment>
<feature type="domain" description="Large ribosomal subunit protein uL6 alpha-beta" evidence="5">
    <location>
        <begin position="253"/>
        <end position="314"/>
    </location>
</feature>
<dbReference type="GO" id="GO:0019843">
    <property type="term" value="F:rRNA binding"/>
    <property type="evidence" value="ECO:0007669"/>
    <property type="project" value="InterPro"/>
</dbReference>
<keyword evidence="7" id="KW-1185">Reference proteome</keyword>
<feature type="region of interest" description="Disordered" evidence="4">
    <location>
        <begin position="194"/>
        <end position="216"/>
    </location>
</feature>
<comment type="similarity">
    <text evidence="1">Belongs to the universal ribosomal protein uL6 family.</text>
</comment>
<protein>
    <submittedName>
        <fullName evidence="6">54S ribosomal protein L6 mitochondrial</fullName>
    </submittedName>
</protein>
<dbReference type="PANTHER" id="PTHR11655:SF14">
    <property type="entry name" value="LARGE RIBOSOMAL SUBUNIT PROTEIN UL6M"/>
    <property type="match status" value="1"/>
</dbReference>
<dbReference type="GO" id="GO:0005762">
    <property type="term" value="C:mitochondrial large ribosomal subunit"/>
    <property type="evidence" value="ECO:0007669"/>
    <property type="project" value="TreeGrafter"/>
</dbReference>
<dbReference type="Pfam" id="PF00347">
    <property type="entry name" value="Ribosomal_L6"/>
    <property type="match status" value="1"/>
</dbReference>
<reference evidence="6" key="1">
    <citation type="journal article" date="2023" name="PhytoFront">
        <title>Draft Genome Resources of Seven Strains of Tilletia horrida, Causal Agent of Kernel Smut of Rice.</title>
        <authorList>
            <person name="Khanal S."/>
            <person name="Antony Babu S."/>
            <person name="Zhou X.G."/>
        </authorList>
    </citation>
    <scope>NUCLEOTIDE SEQUENCE</scope>
    <source>
        <strain evidence="6">TX6</strain>
    </source>
</reference>
<dbReference type="InterPro" id="IPR002358">
    <property type="entry name" value="Ribosomal_uL6_CS"/>
</dbReference>
<gene>
    <name evidence="6" type="primary">MRPL6</name>
    <name evidence="6" type="ORF">OC846_006121</name>
</gene>
<dbReference type="InterPro" id="IPR020040">
    <property type="entry name" value="Ribosomal_uL6_a/b-dom"/>
</dbReference>
<evidence type="ECO:0000256" key="1">
    <source>
        <dbReference type="ARBA" id="ARBA00009356"/>
    </source>
</evidence>
<dbReference type="PANTHER" id="PTHR11655">
    <property type="entry name" value="60S/50S RIBOSOMAL PROTEIN L6/L9"/>
    <property type="match status" value="1"/>
</dbReference>
<keyword evidence="2 6" id="KW-0689">Ribosomal protein</keyword>
<evidence type="ECO:0000256" key="2">
    <source>
        <dbReference type="ARBA" id="ARBA00022980"/>
    </source>
</evidence>